<evidence type="ECO:0000259" key="2">
    <source>
        <dbReference type="Pfam" id="PF13351"/>
    </source>
</evidence>
<evidence type="ECO:0000256" key="1">
    <source>
        <dbReference type="SAM" id="MobiDB-lite"/>
    </source>
</evidence>
<dbReference type="AlphaFoldDB" id="A0A1G9NHQ6"/>
<name>A0A1G9NHQ6_9SPHI</name>
<dbReference type="STRING" id="990371.SAMN05421813_10344"/>
<sequence length="268" mass="30680">MENIFFEKELPLTDLEKLGLYRDGSLILERENLDALLSGRRTDLITLNELQSDGFRIERLDAKLSLDRTPEGKTTIQLHPIYKEAQKHPLLIDAEADQLELGTLSNVQKTYHTPEGKKKSWVIEYDPETKEFISYDPDKIKVPEKVNGETLSDIQKELYRNGGLVQLSDGTLLQHRASERKGILSDRAALVLSVLLDGGLSYLVVRGLRNILNNPNPQKDEYSEAYNHVRRDMEKQQIENMPPNPNVQLQDNNRKSQQNRGYGRATSR</sequence>
<gene>
    <name evidence="3" type="ORF">SAMN05421813_10344</name>
</gene>
<feature type="region of interest" description="Disordered" evidence="1">
    <location>
        <begin position="234"/>
        <end position="268"/>
    </location>
</feature>
<keyword evidence="4" id="KW-1185">Reference proteome</keyword>
<proteinExistence type="predicted"/>
<accession>A0A1G9NHQ6</accession>
<evidence type="ECO:0000313" key="3">
    <source>
        <dbReference type="EMBL" id="SDL86116.1"/>
    </source>
</evidence>
<dbReference type="OrthoDB" id="835269at2"/>
<dbReference type="InterPro" id="IPR025343">
    <property type="entry name" value="DUF4099"/>
</dbReference>
<protein>
    <recommendedName>
        <fullName evidence="2">DUF4099 domain-containing protein</fullName>
    </recommendedName>
</protein>
<dbReference type="Proteomes" id="UP000199226">
    <property type="component" value="Unassembled WGS sequence"/>
</dbReference>
<organism evidence="3 4">
    <name type="scientific">Daejeonella rubra</name>
    <dbReference type="NCBI Taxonomy" id="990371"/>
    <lineage>
        <taxon>Bacteria</taxon>
        <taxon>Pseudomonadati</taxon>
        <taxon>Bacteroidota</taxon>
        <taxon>Sphingobacteriia</taxon>
        <taxon>Sphingobacteriales</taxon>
        <taxon>Sphingobacteriaceae</taxon>
        <taxon>Daejeonella</taxon>
    </lineage>
</organism>
<feature type="compositionally biased region" description="Polar residues" evidence="1">
    <location>
        <begin position="246"/>
        <end position="268"/>
    </location>
</feature>
<evidence type="ECO:0000313" key="4">
    <source>
        <dbReference type="Proteomes" id="UP000199226"/>
    </source>
</evidence>
<dbReference type="Pfam" id="PF13351">
    <property type="entry name" value="DUF4099"/>
    <property type="match status" value="1"/>
</dbReference>
<reference evidence="4" key="1">
    <citation type="submission" date="2016-10" db="EMBL/GenBank/DDBJ databases">
        <authorList>
            <person name="Varghese N."/>
            <person name="Submissions S."/>
        </authorList>
    </citation>
    <scope>NUCLEOTIDE SEQUENCE [LARGE SCALE GENOMIC DNA]</scope>
    <source>
        <strain evidence="4">DSM 24536</strain>
    </source>
</reference>
<dbReference type="RefSeq" id="WP_090699553.1">
    <property type="nucleotide sequence ID" value="NZ_FNHH01000003.1"/>
</dbReference>
<feature type="domain" description="DUF4099" evidence="2">
    <location>
        <begin position="7"/>
        <end position="88"/>
    </location>
</feature>
<dbReference type="EMBL" id="FNHH01000003">
    <property type="protein sequence ID" value="SDL86116.1"/>
    <property type="molecule type" value="Genomic_DNA"/>
</dbReference>